<sequence>MTGDSEPEKLVSGKEELNELGCWDSNNQYRRPYVIKYIHFVGSYDFLVSTLTCLLNIVDFSISEVDYIDAPTPYMMGPHPGDDTYGLMMAGASSVLGFK</sequence>
<keyword evidence="2" id="KW-1185">Reference proteome</keyword>
<dbReference type="Proteomes" id="UP000594638">
    <property type="component" value="Unassembled WGS sequence"/>
</dbReference>
<proteinExistence type="predicted"/>
<dbReference type="EMBL" id="CACTIH010005482">
    <property type="protein sequence ID" value="CAA2994814.1"/>
    <property type="molecule type" value="Genomic_DNA"/>
</dbReference>
<name>A0A8S0SP76_OLEEU</name>
<evidence type="ECO:0000313" key="2">
    <source>
        <dbReference type="Proteomes" id="UP000594638"/>
    </source>
</evidence>
<gene>
    <name evidence="1" type="ORF">OLEA9_A109662</name>
</gene>
<dbReference type="Gramene" id="OE9A109662T1">
    <property type="protein sequence ID" value="OE9A109662C1"/>
    <property type="gene ID" value="OE9A109662"/>
</dbReference>
<organism evidence="1 2">
    <name type="scientific">Olea europaea subsp. europaea</name>
    <dbReference type="NCBI Taxonomy" id="158383"/>
    <lineage>
        <taxon>Eukaryota</taxon>
        <taxon>Viridiplantae</taxon>
        <taxon>Streptophyta</taxon>
        <taxon>Embryophyta</taxon>
        <taxon>Tracheophyta</taxon>
        <taxon>Spermatophyta</taxon>
        <taxon>Magnoliopsida</taxon>
        <taxon>eudicotyledons</taxon>
        <taxon>Gunneridae</taxon>
        <taxon>Pentapetalae</taxon>
        <taxon>asterids</taxon>
        <taxon>lamiids</taxon>
        <taxon>Lamiales</taxon>
        <taxon>Oleaceae</taxon>
        <taxon>Oleeae</taxon>
        <taxon>Olea</taxon>
    </lineage>
</organism>
<dbReference type="AlphaFoldDB" id="A0A8S0SP76"/>
<evidence type="ECO:0000313" key="1">
    <source>
        <dbReference type="EMBL" id="CAA2994814.1"/>
    </source>
</evidence>
<reference evidence="1 2" key="1">
    <citation type="submission" date="2019-12" db="EMBL/GenBank/DDBJ databases">
        <authorList>
            <person name="Alioto T."/>
            <person name="Alioto T."/>
            <person name="Gomez Garrido J."/>
        </authorList>
    </citation>
    <scope>NUCLEOTIDE SEQUENCE [LARGE SCALE GENOMIC DNA]</scope>
</reference>
<protein>
    <submittedName>
        <fullName evidence="1">Uncharacterized protein</fullName>
    </submittedName>
</protein>
<accession>A0A8S0SP76</accession>
<comment type="caution">
    <text evidence="1">The sequence shown here is derived from an EMBL/GenBank/DDBJ whole genome shotgun (WGS) entry which is preliminary data.</text>
</comment>